<dbReference type="AlphaFoldDB" id="D6Z7J1"/>
<comment type="similarity">
    <text evidence="2">Belongs to the cyclophilin-type PPIase family.</text>
</comment>
<keyword evidence="2" id="KW-0732">Signal</keyword>
<evidence type="ECO:0000256" key="2">
    <source>
        <dbReference type="RuleBase" id="RU363019"/>
    </source>
</evidence>
<dbReference type="InterPro" id="IPR044666">
    <property type="entry name" value="Cyclophilin_A-like"/>
</dbReference>
<dbReference type="PANTHER" id="PTHR45625">
    <property type="entry name" value="PEPTIDYL-PROLYL CIS-TRANS ISOMERASE-RELATED"/>
    <property type="match status" value="1"/>
</dbReference>
<dbReference type="CDD" id="cd00317">
    <property type="entry name" value="cyclophilin"/>
    <property type="match status" value="1"/>
</dbReference>
<dbReference type="InterPro" id="IPR029000">
    <property type="entry name" value="Cyclophilin-like_dom_sf"/>
</dbReference>
<dbReference type="EC" id="5.2.1.8" evidence="2"/>
<feature type="chain" id="PRO_5039754472" description="Peptidyl-prolyl cis-trans isomerase" evidence="2">
    <location>
        <begin position="18"/>
        <end position="265"/>
    </location>
</feature>
<evidence type="ECO:0000256" key="3">
    <source>
        <dbReference type="SAM" id="MobiDB-lite"/>
    </source>
</evidence>
<feature type="domain" description="PPIase cyclophilin-type" evidence="4">
    <location>
        <begin position="106"/>
        <end position="264"/>
    </location>
</feature>
<dbReference type="Proteomes" id="UP000002247">
    <property type="component" value="Chromosome"/>
</dbReference>
<evidence type="ECO:0000256" key="1">
    <source>
        <dbReference type="ARBA" id="ARBA00002388"/>
    </source>
</evidence>
<dbReference type="eggNOG" id="COG0652">
    <property type="taxonomic scope" value="Bacteria"/>
</dbReference>
<keyword evidence="6" id="KW-1185">Reference proteome</keyword>
<comment type="function">
    <text evidence="1 2">PPIases accelerate the folding of proteins. It catalyzes the cis-trans isomerization of proline imidic peptide bonds in oligopeptides.</text>
</comment>
<gene>
    <name evidence="5" type="ordered locus">Srot_1458</name>
</gene>
<feature type="signal peptide" evidence="2">
    <location>
        <begin position="1"/>
        <end position="17"/>
    </location>
</feature>
<evidence type="ECO:0000313" key="6">
    <source>
        <dbReference type="Proteomes" id="UP000002247"/>
    </source>
</evidence>
<comment type="catalytic activity">
    <reaction evidence="2">
        <text>[protein]-peptidylproline (omega=180) = [protein]-peptidylproline (omega=0)</text>
        <dbReference type="Rhea" id="RHEA:16237"/>
        <dbReference type="Rhea" id="RHEA-COMP:10747"/>
        <dbReference type="Rhea" id="RHEA-COMP:10748"/>
        <dbReference type="ChEBI" id="CHEBI:83833"/>
        <dbReference type="ChEBI" id="CHEBI:83834"/>
        <dbReference type="EC" id="5.2.1.8"/>
    </reaction>
</comment>
<dbReference type="PRINTS" id="PR00153">
    <property type="entry name" value="CSAPPISMRASE"/>
</dbReference>
<sequence>MLRKTFVPALLTALALAGCHRGAPDVVAPPLTSSKLAASSVQATAIAPASASSAPANPTTITAPILPCDFRATPVAPPARPVAPPPNGAAPTDPDVVNAVMKTSEGDIPLTLTPGKTPCAVLNFLSLAQQHFYDNTSCHRLTAGGIYVLQCGDPTGSGSGGPGYSFADEYPIGSRVIPAPKQNETLYTRGTLAMANSGPDTNGSQFFLVYKDSPLPPHYTIFGSTDETGLSVLDKIAAGGVIPSPTSESDGQPTTPVRIFSVQGP</sequence>
<dbReference type="InterPro" id="IPR002130">
    <property type="entry name" value="Cyclophilin-type_PPIase_dom"/>
</dbReference>
<dbReference type="Gene3D" id="2.40.100.10">
    <property type="entry name" value="Cyclophilin-like"/>
    <property type="match status" value="1"/>
</dbReference>
<organism evidence="5 6">
    <name type="scientific">Segniliparus rotundus (strain ATCC BAA-972 / CDC 1076 / CIP 108378 / DSM 44985 / JCM 13578)</name>
    <dbReference type="NCBI Taxonomy" id="640132"/>
    <lineage>
        <taxon>Bacteria</taxon>
        <taxon>Bacillati</taxon>
        <taxon>Actinomycetota</taxon>
        <taxon>Actinomycetes</taxon>
        <taxon>Mycobacteriales</taxon>
        <taxon>Segniliparaceae</taxon>
        <taxon>Segniliparus</taxon>
    </lineage>
</organism>
<dbReference type="PANTHER" id="PTHR45625:SF3">
    <property type="entry name" value="PEPTIDYL-PROLYL CIS-TRANS ISOMERASE B-RELATED"/>
    <property type="match status" value="1"/>
</dbReference>
<evidence type="ECO:0000259" key="4">
    <source>
        <dbReference type="PROSITE" id="PS50072"/>
    </source>
</evidence>
<keyword evidence="2" id="KW-0697">Rotamase</keyword>
<protein>
    <recommendedName>
        <fullName evidence="2">Peptidyl-prolyl cis-trans isomerase</fullName>
        <shortName evidence="2">PPIase</shortName>
        <ecNumber evidence="2">5.2.1.8</ecNumber>
    </recommendedName>
</protein>
<dbReference type="OrthoDB" id="5507614at2"/>
<keyword evidence="2 5" id="KW-0413">Isomerase</keyword>
<dbReference type="GO" id="GO:0003755">
    <property type="term" value="F:peptidyl-prolyl cis-trans isomerase activity"/>
    <property type="evidence" value="ECO:0007669"/>
    <property type="project" value="UniProtKB-UniRule"/>
</dbReference>
<dbReference type="HOGENOM" id="CLU_012062_8_3_11"/>
<feature type="compositionally biased region" description="Polar residues" evidence="3">
    <location>
        <begin position="244"/>
        <end position="255"/>
    </location>
</feature>
<dbReference type="Pfam" id="PF00160">
    <property type="entry name" value="Pro_isomerase"/>
    <property type="match status" value="1"/>
</dbReference>
<feature type="region of interest" description="Disordered" evidence="3">
    <location>
        <begin position="241"/>
        <end position="265"/>
    </location>
</feature>
<evidence type="ECO:0000313" key="5">
    <source>
        <dbReference type="EMBL" id="ADG97921.1"/>
    </source>
</evidence>
<dbReference type="PROSITE" id="PS51257">
    <property type="entry name" value="PROKAR_LIPOPROTEIN"/>
    <property type="match status" value="1"/>
</dbReference>
<dbReference type="SUPFAM" id="SSF50891">
    <property type="entry name" value="Cyclophilin-like"/>
    <property type="match status" value="1"/>
</dbReference>
<dbReference type="EMBL" id="CP001958">
    <property type="protein sequence ID" value="ADG97921.1"/>
    <property type="molecule type" value="Genomic_DNA"/>
</dbReference>
<accession>D6Z7J1</accession>
<dbReference type="PROSITE" id="PS50072">
    <property type="entry name" value="CSA_PPIASE_2"/>
    <property type="match status" value="1"/>
</dbReference>
<name>D6Z7J1_SEGRD</name>
<dbReference type="STRING" id="640132.Srot_1458"/>
<dbReference type="KEGG" id="srt:Srot_1458"/>
<reference evidence="5 6" key="1">
    <citation type="journal article" date="2010" name="Stand. Genomic Sci.">
        <title>Complete genome sequence of Segniliparus rotundus type strain (CDC 1076).</title>
        <authorList>
            <person name="Sikorski J."/>
            <person name="Lapidus A."/>
            <person name="Copeland A."/>
            <person name="Misra M."/>
            <person name="Glavina Del Rio T."/>
            <person name="Nolan M."/>
            <person name="Lucas S."/>
            <person name="Chen F."/>
            <person name="Tice H."/>
            <person name="Cheng J.F."/>
            <person name="Jando M."/>
            <person name="Schneider S."/>
            <person name="Bruce D."/>
            <person name="Goodwin L."/>
            <person name="Pitluck S."/>
            <person name="Liolios K."/>
            <person name="Mikhailova N."/>
            <person name="Pati A."/>
            <person name="Ivanova N."/>
            <person name="Mavromatis K."/>
            <person name="Chen A."/>
            <person name="Palaniappan K."/>
            <person name="Chertkov O."/>
            <person name="Land M."/>
            <person name="Hauser L."/>
            <person name="Chang Y.J."/>
            <person name="Jeffries C.D."/>
            <person name="Brettin T."/>
            <person name="Detter J.C."/>
            <person name="Han C."/>
            <person name="Rohde M."/>
            <person name="Goker M."/>
            <person name="Bristow J."/>
            <person name="Eisen J.A."/>
            <person name="Markowitz V."/>
            <person name="Hugenholtz P."/>
            <person name="Kyrpides N.C."/>
            <person name="Klenk H.P."/>
        </authorList>
    </citation>
    <scope>NUCLEOTIDE SEQUENCE [LARGE SCALE GENOMIC DNA]</scope>
    <source>
        <strain evidence="6">ATCC BAA-972 / CDC 1076 / CIP 108378 / DSM 44985 / JCM 13578</strain>
    </source>
</reference>
<proteinExistence type="inferred from homology"/>